<dbReference type="EMBL" id="LLYA01000029">
    <property type="protein sequence ID" value="KRR29403.1"/>
    <property type="molecule type" value="Genomic_DNA"/>
</dbReference>
<feature type="domain" description="SnoaL-like" evidence="1">
    <location>
        <begin position="12"/>
        <end position="135"/>
    </location>
</feature>
<dbReference type="Pfam" id="PF13474">
    <property type="entry name" value="SnoaL_3"/>
    <property type="match status" value="1"/>
</dbReference>
<protein>
    <recommendedName>
        <fullName evidence="1">SnoaL-like domain-containing protein</fullName>
    </recommendedName>
</protein>
<dbReference type="Gene3D" id="3.10.450.50">
    <property type="match status" value="1"/>
</dbReference>
<dbReference type="RefSeq" id="WP_057842115.1">
    <property type="nucleotide sequence ID" value="NZ_LLYA01000029.1"/>
</dbReference>
<sequence>MPEQAKAEEARIKALLEGWADAVRRHDLPAILAHHERDMVMFDLPPPLQCRGIEAYEQTWDLLFRYHKPGTAFDFRELAVTAGADVAFAVAIMWCGSDSSSNPIDKDGFLFRLTVGLRKVDGDWRIAHEHHSLPATD</sequence>
<dbReference type="SUPFAM" id="SSF54427">
    <property type="entry name" value="NTF2-like"/>
    <property type="match status" value="1"/>
</dbReference>
<organism evidence="2 3">
    <name type="scientific">Bradyrhizobium retamae</name>
    <dbReference type="NCBI Taxonomy" id="1300035"/>
    <lineage>
        <taxon>Bacteria</taxon>
        <taxon>Pseudomonadati</taxon>
        <taxon>Pseudomonadota</taxon>
        <taxon>Alphaproteobacteria</taxon>
        <taxon>Hyphomicrobiales</taxon>
        <taxon>Nitrobacteraceae</taxon>
        <taxon>Bradyrhizobium</taxon>
    </lineage>
</organism>
<name>A0A0R3NB84_9BRAD</name>
<accession>A0A0R3NB84</accession>
<evidence type="ECO:0000313" key="2">
    <source>
        <dbReference type="EMBL" id="KRR29403.1"/>
    </source>
</evidence>
<dbReference type="Proteomes" id="UP000052023">
    <property type="component" value="Unassembled WGS sequence"/>
</dbReference>
<keyword evidence="3" id="KW-1185">Reference proteome</keyword>
<gene>
    <name evidence="2" type="ORF">CQ13_38635</name>
</gene>
<dbReference type="AlphaFoldDB" id="A0A0R3NB84"/>
<reference evidence="2 3" key="1">
    <citation type="submission" date="2014-03" db="EMBL/GenBank/DDBJ databases">
        <title>Bradyrhizobium valentinum sp. nov., isolated from effective nodules of Lupinus mariae-josephae, a lupine endemic of basic-lime soils in Eastern Spain.</title>
        <authorList>
            <person name="Duran D."/>
            <person name="Rey L."/>
            <person name="Navarro A."/>
            <person name="Busquets A."/>
            <person name="Imperial J."/>
            <person name="Ruiz-Argueso T."/>
        </authorList>
    </citation>
    <scope>NUCLEOTIDE SEQUENCE [LARGE SCALE GENOMIC DNA]</scope>
    <source>
        <strain evidence="2 3">Ro19</strain>
    </source>
</reference>
<evidence type="ECO:0000259" key="1">
    <source>
        <dbReference type="Pfam" id="PF13474"/>
    </source>
</evidence>
<evidence type="ECO:0000313" key="3">
    <source>
        <dbReference type="Proteomes" id="UP000052023"/>
    </source>
</evidence>
<dbReference type="InterPro" id="IPR037401">
    <property type="entry name" value="SnoaL-like"/>
</dbReference>
<comment type="caution">
    <text evidence="2">The sequence shown here is derived from an EMBL/GenBank/DDBJ whole genome shotgun (WGS) entry which is preliminary data.</text>
</comment>
<dbReference type="OrthoDB" id="9812295at2"/>
<dbReference type="InterPro" id="IPR032710">
    <property type="entry name" value="NTF2-like_dom_sf"/>
</dbReference>
<proteinExistence type="predicted"/>